<proteinExistence type="inferred from homology"/>
<dbReference type="Gene3D" id="2.60.120.330">
    <property type="entry name" value="B-lactam Antibiotic, Isopenicillin N Synthase, Chain"/>
    <property type="match status" value="1"/>
</dbReference>
<dbReference type="AlphaFoldDB" id="A0A8J5KI79"/>
<dbReference type="EMBL" id="JACMSC010000017">
    <property type="protein sequence ID" value="KAG6477883.1"/>
    <property type="molecule type" value="Genomic_DNA"/>
</dbReference>
<evidence type="ECO:0000256" key="9">
    <source>
        <dbReference type="RuleBase" id="RU003682"/>
    </source>
</evidence>
<name>A0A8J5KI79_ZINOF</name>
<dbReference type="Pfam" id="PF14226">
    <property type="entry name" value="DIOX_N"/>
    <property type="match status" value="1"/>
</dbReference>
<dbReference type="GO" id="GO:0046148">
    <property type="term" value="P:pigment biosynthetic process"/>
    <property type="evidence" value="ECO:0007669"/>
    <property type="project" value="UniProtKB-ARBA"/>
</dbReference>
<evidence type="ECO:0000256" key="3">
    <source>
        <dbReference type="ARBA" id="ARBA00022723"/>
    </source>
</evidence>
<comment type="cofactor">
    <cofactor evidence="1">
        <name>L-ascorbate</name>
        <dbReference type="ChEBI" id="CHEBI:38290"/>
    </cofactor>
</comment>
<keyword evidence="4" id="KW-0847">Vitamin C</keyword>
<dbReference type="GO" id="GO:0031418">
    <property type="term" value="F:L-ascorbic acid binding"/>
    <property type="evidence" value="ECO:0007669"/>
    <property type="project" value="UniProtKB-KW"/>
</dbReference>
<sequence length="420" mass="47157">MTVWWLSQNHRVRVSACIHLPDRPMPRSLVAIYMPASLSGEFINRRHQISYQIAKMVAKVASRVEILAKSGLSEIPAEYIRPESERLDLGDAFETAKKGAEDQLGPQLPVVDLQALESGDEAARRACVEELRRAASEWGVMHITNHGIKPELVERLRKVGKEFFDLPVEEKERYANDQASGKIQGYGSKLANNASGQLEWQDYFFHLIFPEEKIDVSIWPKQPEDYIEVTAEFGKQLRVVVTKLLEALSEGLGLEKGTLDSELGGTKDLLLQMKINYYPVCPQPDLALGVEAHTDISALSFILHNMVPGLQVFYDGKWVTAECIPDALIVHVGDSLEILSNGRYKSVLHRGLVNKEKVRISWAVFCEPPKETILLRPLEELLADGTPPNFPPRTFEQHIQHKLFKKNNPEAATPPANATN</sequence>
<keyword evidence="6 9" id="KW-0560">Oxidoreductase</keyword>
<evidence type="ECO:0000256" key="5">
    <source>
        <dbReference type="ARBA" id="ARBA00022964"/>
    </source>
</evidence>
<dbReference type="Pfam" id="PF03171">
    <property type="entry name" value="2OG-FeII_Oxy"/>
    <property type="match status" value="1"/>
</dbReference>
<comment type="similarity">
    <text evidence="2 9">Belongs to the iron/ascorbate-dependent oxidoreductase family.</text>
</comment>
<organism evidence="11 12">
    <name type="scientific">Zingiber officinale</name>
    <name type="common">Ginger</name>
    <name type="synonym">Amomum zingiber</name>
    <dbReference type="NCBI Taxonomy" id="94328"/>
    <lineage>
        <taxon>Eukaryota</taxon>
        <taxon>Viridiplantae</taxon>
        <taxon>Streptophyta</taxon>
        <taxon>Embryophyta</taxon>
        <taxon>Tracheophyta</taxon>
        <taxon>Spermatophyta</taxon>
        <taxon>Magnoliopsida</taxon>
        <taxon>Liliopsida</taxon>
        <taxon>Zingiberales</taxon>
        <taxon>Zingiberaceae</taxon>
        <taxon>Zingiber</taxon>
    </lineage>
</organism>
<dbReference type="InterPro" id="IPR005123">
    <property type="entry name" value="Oxoglu/Fe-dep_dioxygenase_dom"/>
</dbReference>
<dbReference type="InterPro" id="IPR050295">
    <property type="entry name" value="Plant_2OG-oxidoreductases"/>
</dbReference>
<keyword evidence="5" id="KW-0223">Dioxygenase</keyword>
<evidence type="ECO:0000256" key="8">
    <source>
        <dbReference type="ARBA" id="ARBA00023241"/>
    </source>
</evidence>
<dbReference type="GO" id="GO:0046872">
    <property type="term" value="F:metal ion binding"/>
    <property type="evidence" value="ECO:0007669"/>
    <property type="project" value="UniProtKB-KW"/>
</dbReference>
<evidence type="ECO:0000256" key="1">
    <source>
        <dbReference type="ARBA" id="ARBA00001961"/>
    </source>
</evidence>
<reference evidence="11 12" key="1">
    <citation type="submission" date="2020-08" db="EMBL/GenBank/DDBJ databases">
        <title>Plant Genome Project.</title>
        <authorList>
            <person name="Zhang R.-G."/>
        </authorList>
    </citation>
    <scope>NUCLEOTIDE SEQUENCE [LARGE SCALE GENOMIC DNA]</scope>
    <source>
        <tissue evidence="11">Rhizome</tissue>
    </source>
</reference>
<keyword evidence="12" id="KW-1185">Reference proteome</keyword>
<dbReference type="GO" id="GO:0009813">
    <property type="term" value="P:flavonoid biosynthetic process"/>
    <property type="evidence" value="ECO:0007669"/>
    <property type="project" value="UniProtKB-KW"/>
</dbReference>
<dbReference type="PROSITE" id="PS51471">
    <property type="entry name" value="FE2OG_OXY"/>
    <property type="match status" value="1"/>
</dbReference>
<dbReference type="InterPro" id="IPR026992">
    <property type="entry name" value="DIOX_N"/>
</dbReference>
<comment type="caution">
    <text evidence="11">The sequence shown here is derived from an EMBL/GenBank/DDBJ whole genome shotgun (WGS) entry which is preliminary data.</text>
</comment>
<evidence type="ECO:0000256" key="4">
    <source>
        <dbReference type="ARBA" id="ARBA00022896"/>
    </source>
</evidence>
<evidence type="ECO:0000256" key="2">
    <source>
        <dbReference type="ARBA" id="ARBA00008056"/>
    </source>
</evidence>
<keyword evidence="8" id="KW-0284">Flavonoid biosynthesis</keyword>
<evidence type="ECO:0000313" key="12">
    <source>
        <dbReference type="Proteomes" id="UP000734854"/>
    </source>
</evidence>
<evidence type="ECO:0000256" key="7">
    <source>
        <dbReference type="ARBA" id="ARBA00023004"/>
    </source>
</evidence>
<keyword evidence="7 9" id="KW-0408">Iron</keyword>
<evidence type="ECO:0000313" key="11">
    <source>
        <dbReference type="EMBL" id="KAG6477883.1"/>
    </source>
</evidence>
<feature type="domain" description="Fe2OG dioxygenase" evidence="10">
    <location>
        <begin position="269"/>
        <end position="368"/>
    </location>
</feature>
<dbReference type="InterPro" id="IPR027443">
    <property type="entry name" value="IPNS-like_sf"/>
</dbReference>
<gene>
    <name evidence="11" type="ORF">ZIOFF_061315</name>
</gene>
<evidence type="ECO:0000259" key="10">
    <source>
        <dbReference type="PROSITE" id="PS51471"/>
    </source>
</evidence>
<dbReference type="GO" id="GO:0051213">
    <property type="term" value="F:dioxygenase activity"/>
    <property type="evidence" value="ECO:0007669"/>
    <property type="project" value="UniProtKB-KW"/>
</dbReference>
<protein>
    <recommendedName>
        <fullName evidence="10">Fe2OG dioxygenase domain-containing protein</fullName>
    </recommendedName>
</protein>
<dbReference type="FunFam" id="2.60.120.330:FF:000009">
    <property type="entry name" value="Flavonol synthase"/>
    <property type="match status" value="1"/>
</dbReference>
<accession>A0A8J5KI79</accession>
<dbReference type="Proteomes" id="UP000734854">
    <property type="component" value="Unassembled WGS sequence"/>
</dbReference>
<dbReference type="PANTHER" id="PTHR47991">
    <property type="entry name" value="OXOGLUTARATE/IRON-DEPENDENT DIOXYGENASE"/>
    <property type="match status" value="1"/>
</dbReference>
<dbReference type="InterPro" id="IPR044861">
    <property type="entry name" value="IPNS-like_FE2OG_OXY"/>
</dbReference>
<evidence type="ECO:0000256" key="6">
    <source>
        <dbReference type="ARBA" id="ARBA00023002"/>
    </source>
</evidence>
<keyword evidence="3 9" id="KW-0479">Metal-binding</keyword>
<dbReference type="SUPFAM" id="SSF51197">
    <property type="entry name" value="Clavaminate synthase-like"/>
    <property type="match status" value="1"/>
</dbReference>